<dbReference type="EMBL" id="JAGGJU010000012">
    <property type="protein sequence ID" value="MBP1852552.1"/>
    <property type="molecule type" value="Genomic_DNA"/>
</dbReference>
<dbReference type="Proteomes" id="UP000759443">
    <property type="component" value="Unassembled WGS sequence"/>
</dbReference>
<accession>A0ABS4E3M2</accession>
<dbReference type="RefSeq" id="WP_209947463.1">
    <property type="nucleotide sequence ID" value="NZ_JAGGJU010000012.1"/>
</dbReference>
<reference evidence="1 2" key="1">
    <citation type="submission" date="2021-03" db="EMBL/GenBank/DDBJ databases">
        <title>Genomic Encyclopedia of Type Strains, Phase IV (KMG-IV): sequencing the most valuable type-strain genomes for metagenomic binning, comparative biology and taxonomic classification.</title>
        <authorList>
            <person name="Goeker M."/>
        </authorList>
    </citation>
    <scope>NUCLEOTIDE SEQUENCE [LARGE SCALE GENOMIC DNA]</scope>
    <source>
        <strain evidence="1 2">DSM 21600</strain>
    </source>
</reference>
<evidence type="ECO:0000313" key="2">
    <source>
        <dbReference type="Proteomes" id="UP000759443"/>
    </source>
</evidence>
<comment type="caution">
    <text evidence="1">The sequence shown here is derived from an EMBL/GenBank/DDBJ whole genome shotgun (WGS) entry which is preliminary data.</text>
</comment>
<proteinExistence type="predicted"/>
<keyword evidence="2" id="KW-1185">Reference proteome</keyword>
<organism evidence="1 2">
    <name type="scientific">Rhizobium halophytocola</name>
    <dbReference type="NCBI Taxonomy" id="735519"/>
    <lineage>
        <taxon>Bacteria</taxon>
        <taxon>Pseudomonadati</taxon>
        <taxon>Pseudomonadota</taxon>
        <taxon>Alphaproteobacteria</taxon>
        <taxon>Hyphomicrobiales</taxon>
        <taxon>Rhizobiaceae</taxon>
        <taxon>Rhizobium/Agrobacterium group</taxon>
        <taxon>Rhizobium</taxon>
    </lineage>
</organism>
<evidence type="ECO:0000313" key="1">
    <source>
        <dbReference type="EMBL" id="MBP1852552.1"/>
    </source>
</evidence>
<sequence>MSIEAKTEYLNCAIQHQSPTWPPKARAHDAETVRADRAYRPETPRKIVGAIFIIDEIQI</sequence>
<protein>
    <submittedName>
        <fullName evidence="1">Uncharacterized protein</fullName>
    </submittedName>
</protein>
<gene>
    <name evidence="1" type="ORF">J2Z17_004010</name>
</gene>
<name>A0ABS4E3M2_9HYPH</name>